<dbReference type="EMBL" id="CP060713">
    <property type="protein sequence ID" value="QNN52460.1"/>
    <property type="molecule type" value="Genomic_DNA"/>
</dbReference>
<gene>
    <name evidence="2" type="ORF">H9L09_18600</name>
</gene>
<dbReference type="KEGG" id="nmes:H9L09_18600"/>
<evidence type="ECO:0000313" key="3">
    <source>
        <dbReference type="Proteomes" id="UP000515947"/>
    </source>
</evidence>
<sequence length="200" mass="23022">MARDETWGVWRYGDVAIRREALKGHPWTAFATYVVVDTPELLVTYLAPGSTLGFPAWPLERWQHPWQVAGHEAWSGHGKLMMQRPGEAYSVDVFWRGEPREFAGWYLNLQEPLVRDATGYDTLDHELDFWLPAAGGWEVKDAELFEERVAEERYTPAQAEGIRRTGREIEAMLVAGDTWWDRGWAEWSPPPEWGPLPVTV</sequence>
<dbReference type="AlphaFoldDB" id="A0A7G9RA35"/>
<keyword evidence="3" id="KW-1185">Reference proteome</keyword>
<name>A0A7G9RA35_9ACTN</name>
<dbReference type="InterPro" id="IPR035930">
    <property type="entry name" value="FomD-like_sf"/>
</dbReference>
<dbReference type="RefSeq" id="WP_187578302.1">
    <property type="nucleotide sequence ID" value="NZ_CP060713.1"/>
</dbReference>
<protein>
    <submittedName>
        <fullName evidence="2">DUF402 domain-containing protein</fullName>
    </submittedName>
</protein>
<dbReference type="Proteomes" id="UP000515947">
    <property type="component" value="Chromosome"/>
</dbReference>
<feature type="domain" description="DUF402" evidence="1">
    <location>
        <begin position="57"/>
        <end position="176"/>
    </location>
</feature>
<evidence type="ECO:0000259" key="1">
    <source>
        <dbReference type="Pfam" id="PF04167"/>
    </source>
</evidence>
<dbReference type="Pfam" id="PF04167">
    <property type="entry name" value="DUF402"/>
    <property type="match status" value="1"/>
</dbReference>
<proteinExistence type="predicted"/>
<evidence type="ECO:0000313" key="2">
    <source>
        <dbReference type="EMBL" id="QNN52460.1"/>
    </source>
</evidence>
<accession>A0A7G9RA35</accession>
<dbReference type="InterPro" id="IPR007295">
    <property type="entry name" value="DUF402"/>
</dbReference>
<organism evidence="2 3">
    <name type="scientific">Nocardioides mesophilus</name>
    <dbReference type="NCBI Taxonomy" id="433659"/>
    <lineage>
        <taxon>Bacteria</taxon>
        <taxon>Bacillati</taxon>
        <taxon>Actinomycetota</taxon>
        <taxon>Actinomycetes</taxon>
        <taxon>Propionibacteriales</taxon>
        <taxon>Nocardioidaceae</taxon>
        <taxon>Nocardioides</taxon>
    </lineage>
</organism>
<dbReference type="Gene3D" id="2.40.380.10">
    <property type="entry name" value="FomD-like"/>
    <property type="match status" value="1"/>
</dbReference>
<reference evidence="2 3" key="1">
    <citation type="submission" date="2020-08" db="EMBL/GenBank/DDBJ databases">
        <title>Genome sequence of Nocardioides mesophilus KACC 16243T.</title>
        <authorList>
            <person name="Hyun D.-W."/>
            <person name="Bae J.-W."/>
        </authorList>
    </citation>
    <scope>NUCLEOTIDE SEQUENCE [LARGE SCALE GENOMIC DNA]</scope>
    <source>
        <strain evidence="2 3">KACC 16243</strain>
    </source>
</reference>
<dbReference type="SUPFAM" id="SSF159234">
    <property type="entry name" value="FomD-like"/>
    <property type="match status" value="1"/>
</dbReference>